<dbReference type="PANTHER" id="PTHR32552:SF68">
    <property type="entry name" value="FERRICHROME OUTER MEMBRANE TRANSPORTER_PHAGE RECEPTOR"/>
    <property type="match status" value="1"/>
</dbReference>
<reference evidence="19" key="1">
    <citation type="submission" date="2006-06" db="EMBL/GenBank/DDBJ databases">
        <title>Complete sequence of chromosome of Chelativorans sp. BNC1.</title>
        <authorList>
            <consortium name="US DOE Joint Genome Institute"/>
            <person name="Copeland A."/>
            <person name="Lucas S."/>
            <person name="Lapidus A."/>
            <person name="Barry K."/>
            <person name="Detter J.C."/>
            <person name="Glavina del Rio T."/>
            <person name="Hammon N."/>
            <person name="Israni S."/>
            <person name="Dalin E."/>
            <person name="Tice H."/>
            <person name="Pitluck S."/>
            <person name="Chertkov O."/>
            <person name="Brettin T."/>
            <person name="Bruce D."/>
            <person name="Han C."/>
            <person name="Tapia R."/>
            <person name="Gilna P."/>
            <person name="Schmutz J."/>
            <person name="Larimer F."/>
            <person name="Land M."/>
            <person name="Hauser L."/>
            <person name="Kyrpides N."/>
            <person name="Mikhailova N."/>
            <person name="Richardson P."/>
        </authorList>
    </citation>
    <scope>NUCLEOTIDE SEQUENCE</scope>
    <source>
        <strain evidence="19">BNC1</strain>
    </source>
</reference>
<dbReference type="GO" id="GO:0009279">
    <property type="term" value="C:cell outer membrane"/>
    <property type="evidence" value="ECO:0007669"/>
    <property type="project" value="UniProtKB-SubCell"/>
</dbReference>
<dbReference type="NCBIfam" id="NF010650">
    <property type="entry name" value="PRK14049.1"/>
    <property type="match status" value="1"/>
</dbReference>
<evidence type="ECO:0000259" key="17">
    <source>
        <dbReference type="Pfam" id="PF00593"/>
    </source>
</evidence>
<dbReference type="InterPro" id="IPR010105">
    <property type="entry name" value="TonB_sidphr_rcpt"/>
</dbReference>
<keyword evidence="4 14" id="KW-1134">Transmembrane beta strand</keyword>
<dbReference type="AlphaFoldDB" id="Q11LI3"/>
<keyword evidence="3 14" id="KW-0813">Transport</keyword>
<dbReference type="KEGG" id="mes:Meso_0338"/>
<name>Q11LI3_CHESB</name>
<sequence length="705" mass="78340" precursor="true">MPARSFYCSVNLTLLAASAFSWSGSQALAQEAPTLLERLEIEAESDDILIQDGYVAKQDRIGTKVDTPIAEIPQAISVVTQDQIEDQKPRTLNETLAYTASANPNIFGFDSRYDAFYLRGFPAYYNGLFRDGLRQYNGPSAWFKTEPYGIEGLTVLKGPASSLYGISGPGGIVNLVTKRPKDERFREVEFLFGGNSRYQTAFDFSGPANEDGSVLYRLTGLGRLSETALPGYPDDKLYLAPAITWKPDEGTRLTVLGEVSRAVAGGTAFFYNPSYGQVSNIYEGDPGWNDFTGVQGRIGYEFEHHFNDVLTLRQNLRFNAVDADLEYSGHYPADPANPDILARYWGHYKEDMRNFVVDNMAQFTFDTGPVSHVAVAGLDYGWSDYEAFNGVSYTSVEDIAAMPLSFSGSQTMHNVGIYLHDQMQWNALTLFASGRYDWVDSHSTDYLLTESDQRDEAFSGRLGVSYRTDWGIIPYANYSTSFSPNLGFVYDYGTDQRRVARPTEGRQIEVGVKYEVPDRDMTLGLAYFDIDQTDGVVYDGTFDAAGNQIQRQLDLNARGLELEAAASFDNGLGLIASYTYMRMKIERGVEGTEGNELSATPNHILSLWGRYTFQGGALAGLGLGAGVRYVGESYGDDLNSFKNDDRVFVDASLSYDFGASNPRLEGLMLQVNAKNLFDERKPICTAGNCYWDEGRSVFGSLRYRF</sequence>
<evidence type="ECO:0000256" key="4">
    <source>
        <dbReference type="ARBA" id="ARBA00022452"/>
    </source>
</evidence>
<keyword evidence="10 15" id="KW-0798">TonB box</keyword>
<keyword evidence="9" id="KW-0406">Ion transport</keyword>
<dbReference type="GO" id="GO:0038023">
    <property type="term" value="F:signaling receptor activity"/>
    <property type="evidence" value="ECO:0007669"/>
    <property type="project" value="InterPro"/>
</dbReference>
<dbReference type="PANTHER" id="PTHR32552">
    <property type="entry name" value="FERRICHROME IRON RECEPTOR-RELATED"/>
    <property type="match status" value="1"/>
</dbReference>
<dbReference type="OrthoDB" id="9760333at2"/>
<feature type="domain" description="TonB-dependent receptor plug" evidence="18">
    <location>
        <begin position="69"/>
        <end position="172"/>
    </location>
</feature>
<keyword evidence="8" id="KW-0408">Iron</keyword>
<dbReference type="GO" id="GO:0015891">
    <property type="term" value="P:siderophore transport"/>
    <property type="evidence" value="ECO:0007669"/>
    <property type="project" value="InterPro"/>
</dbReference>
<dbReference type="CDD" id="cd01347">
    <property type="entry name" value="ligand_gated_channel"/>
    <property type="match status" value="1"/>
</dbReference>
<evidence type="ECO:0000256" key="13">
    <source>
        <dbReference type="ARBA" id="ARBA00023237"/>
    </source>
</evidence>
<evidence type="ECO:0000256" key="8">
    <source>
        <dbReference type="ARBA" id="ARBA00023004"/>
    </source>
</evidence>
<accession>Q11LI3</accession>
<dbReference type="FunFam" id="2.170.130.10:FF:000001">
    <property type="entry name" value="Catecholate siderophore TonB-dependent receptor"/>
    <property type="match status" value="1"/>
</dbReference>
<gene>
    <name evidence="19" type="ordered locus">Meso_0338</name>
</gene>
<dbReference type="InterPro" id="IPR039426">
    <property type="entry name" value="TonB-dep_rcpt-like"/>
</dbReference>
<dbReference type="HOGENOM" id="CLU_008287_9_0_5"/>
<keyword evidence="6 14" id="KW-0812">Transmembrane</keyword>
<dbReference type="eggNOG" id="COG4774">
    <property type="taxonomic scope" value="Bacteria"/>
</dbReference>
<evidence type="ECO:0000259" key="18">
    <source>
        <dbReference type="Pfam" id="PF07715"/>
    </source>
</evidence>
<dbReference type="PROSITE" id="PS52016">
    <property type="entry name" value="TONB_DEPENDENT_REC_3"/>
    <property type="match status" value="1"/>
</dbReference>
<dbReference type="InterPro" id="IPR000531">
    <property type="entry name" value="Beta-barrel_TonB"/>
</dbReference>
<evidence type="ECO:0000256" key="2">
    <source>
        <dbReference type="ARBA" id="ARBA00009810"/>
    </source>
</evidence>
<dbReference type="STRING" id="266779.Meso_0338"/>
<dbReference type="InterPro" id="IPR037066">
    <property type="entry name" value="Plug_dom_sf"/>
</dbReference>
<comment type="subcellular location">
    <subcellularLocation>
        <location evidence="1 14">Cell outer membrane</location>
        <topology evidence="1 14">Multi-pass membrane protein</topology>
    </subcellularLocation>
</comment>
<dbReference type="Gene3D" id="2.170.130.10">
    <property type="entry name" value="TonB-dependent receptor, plug domain"/>
    <property type="match status" value="1"/>
</dbReference>
<evidence type="ECO:0000256" key="12">
    <source>
        <dbReference type="ARBA" id="ARBA00023170"/>
    </source>
</evidence>
<dbReference type="InterPro" id="IPR036942">
    <property type="entry name" value="Beta-barrel_TonB_sf"/>
</dbReference>
<proteinExistence type="inferred from homology"/>
<feature type="chain" id="PRO_5004180420" evidence="16">
    <location>
        <begin position="30"/>
        <end position="705"/>
    </location>
</feature>
<comment type="similarity">
    <text evidence="2 14 15">Belongs to the TonB-dependent receptor family.</text>
</comment>
<evidence type="ECO:0000256" key="14">
    <source>
        <dbReference type="PROSITE-ProRule" id="PRU01360"/>
    </source>
</evidence>
<evidence type="ECO:0000256" key="6">
    <source>
        <dbReference type="ARBA" id="ARBA00022692"/>
    </source>
</evidence>
<dbReference type="Gene3D" id="2.40.170.20">
    <property type="entry name" value="TonB-dependent receptor, beta-barrel domain"/>
    <property type="match status" value="1"/>
</dbReference>
<keyword evidence="12 19" id="KW-0675">Receptor</keyword>
<evidence type="ECO:0000256" key="10">
    <source>
        <dbReference type="ARBA" id="ARBA00023077"/>
    </source>
</evidence>
<evidence type="ECO:0000256" key="9">
    <source>
        <dbReference type="ARBA" id="ARBA00023065"/>
    </source>
</evidence>
<evidence type="ECO:0000256" key="1">
    <source>
        <dbReference type="ARBA" id="ARBA00004571"/>
    </source>
</evidence>
<dbReference type="EMBL" id="CP000390">
    <property type="protein sequence ID" value="ABG61742.1"/>
    <property type="molecule type" value="Genomic_DNA"/>
</dbReference>
<protein>
    <submittedName>
        <fullName evidence="19">TonB-dependent siderophore receptor</fullName>
    </submittedName>
</protein>
<dbReference type="InterPro" id="IPR012910">
    <property type="entry name" value="Plug_dom"/>
</dbReference>
<keyword evidence="5" id="KW-0410">Iron transport</keyword>
<evidence type="ECO:0000256" key="16">
    <source>
        <dbReference type="SAM" id="SignalP"/>
    </source>
</evidence>
<dbReference type="Pfam" id="PF07715">
    <property type="entry name" value="Plug"/>
    <property type="match status" value="1"/>
</dbReference>
<evidence type="ECO:0000256" key="7">
    <source>
        <dbReference type="ARBA" id="ARBA00022729"/>
    </source>
</evidence>
<dbReference type="SUPFAM" id="SSF56935">
    <property type="entry name" value="Porins"/>
    <property type="match status" value="1"/>
</dbReference>
<dbReference type="Pfam" id="PF00593">
    <property type="entry name" value="TonB_dep_Rec_b-barrel"/>
    <property type="match status" value="1"/>
</dbReference>
<keyword evidence="13 14" id="KW-0998">Cell outer membrane</keyword>
<keyword evidence="7 16" id="KW-0732">Signal</keyword>
<feature type="domain" description="TonB-dependent receptor-like beta-barrel" evidence="17">
    <location>
        <begin position="267"/>
        <end position="676"/>
    </location>
</feature>
<dbReference type="NCBIfam" id="TIGR01783">
    <property type="entry name" value="TonB-siderophor"/>
    <property type="match status" value="1"/>
</dbReference>
<dbReference type="GO" id="GO:0015344">
    <property type="term" value="F:siderophore uptake transmembrane transporter activity"/>
    <property type="evidence" value="ECO:0007669"/>
    <property type="project" value="TreeGrafter"/>
</dbReference>
<keyword evidence="11 14" id="KW-0472">Membrane</keyword>
<feature type="signal peptide" evidence="16">
    <location>
        <begin position="1"/>
        <end position="29"/>
    </location>
</feature>
<evidence type="ECO:0000256" key="15">
    <source>
        <dbReference type="RuleBase" id="RU003357"/>
    </source>
</evidence>
<evidence type="ECO:0000256" key="11">
    <source>
        <dbReference type="ARBA" id="ARBA00023136"/>
    </source>
</evidence>
<organism evidence="19">
    <name type="scientific">Chelativorans sp. (strain BNC1)</name>
    <dbReference type="NCBI Taxonomy" id="266779"/>
    <lineage>
        <taxon>Bacteria</taxon>
        <taxon>Pseudomonadati</taxon>
        <taxon>Pseudomonadota</taxon>
        <taxon>Alphaproteobacteria</taxon>
        <taxon>Hyphomicrobiales</taxon>
        <taxon>Phyllobacteriaceae</taxon>
        <taxon>Chelativorans</taxon>
    </lineage>
</organism>
<evidence type="ECO:0000256" key="5">
    <source>
        <dbReference type="ARBA" id="ARBA00022496"/>
    </source>
</evidence>
<evidence type="ECO:0000256" key="3">
    <source>
        <dbReference type="ARBA" id="ARBA00022448"/>
    </source>
</evidence>
<evidence type="ECO:0000313" key="19">
    <source>
        <dbReference type="EMBL" id="ABG61742.1"/>
    </source>
</evidence>